<evidence type="ECO:0000313" key="3">
    <source>
        <dbReference type="Proteomes" id="UP000499080"/>
    </source>
</evidence>
<reference evidence="2 3" key="1">
    <citation type="journal article" date="2019" name="Sci. Rep.">
        <title>Orb-weaving spider Araneus ventricosus genome elucidates the spidroin gene catalogue.</title>
        <authorList>
            <person name="Kono N."/>
            <person name="Nakamura H."/>
            <person name="Ohtoshi R."/>
            <person name="Moran D.A.P."/>
            <person name="Shinohara A."/>
            <person name="Yoshida Y."/>
            <person name="Fujiwara M."/>
            <person name="Mori M."/>
            <person name="Tomita M."/>
            <person name="Arakawa K."/>
        </authorList>
    </citation>
    <scope>NUCLEOTIDE SEQUENCE [LARGE SCALE GENOMIC DNA]</scope>
</reference>
<organism evidence="2 3">
    <name type="scientific">Araneus ventricosus</name>
    <name type="common">Orbweaver spider</name>
    <name type="synonym">Epeira ventricosa</name>
    <dbReference type="NCBI Taxonomy" id="182803"/>
    <lineage>
        <taxon>Eukaryota</taxon>
        <taxon>Metazoa</taxon>
        <taxon>Ecdysozoa</taxon>
        <taxon>Arthropoda</taxon>
        <taxon>Chelicerata</taxon>
        <taxon>Arachnida</taxon>
        <taxon>Araneae</taxon>
        <taxon>Araneomorphae</taxon>
        <taxon>Entelegynae</taxon>
        <taxon>Araneoidea</taxon>
        <taxon>Araneidae</taxon>
        <taxon>Araneus</taxon>
    </lineage>
</organism>
<proteinExistence type="predicted"/>
<keyword evidence="3" id="KW-1185">Reference proteome</keyword>
<evidence type="ECO:0000256" key="1">
    <source>
        <dbReference type="SAM" id="MobiDB-lite"/>
    </source>
</evidence>
<comment type="caution">
    <text evidence="2">The sequence shown here is derived from an EMBL/GenBank/DDBJ whole genome shotgun (WGS) entry which is preliminary data.</text>
</comment>
<dbReference type="Proteomes" id="UP000499080">
    <property type="component" value="Unassembled WGS sequence"/>
</dbReference>
<sequence length="91" mass="10424">MFKQYQVYYTKGEKGKSKKAKKDASQDDNNEQLGHTCDADVLFKECVQKTTTKLRSVIGFVTSCVKCGYMKTTIFDTFCVDCDRKNRSVNK</sequence>
<name>A0A4Y2EQY8_ARAVE</name>
<accession>A0A4Y2EQY8</accession>
<protein>
    <submittedName>
        <fullName evidence="2">Uncharacterized protein</fullName>
    </submittedName>
</protein>
<evidence type="ECO:0000313" key="2">
    <source>
        <dbReference type="EMBL" id="GBM30426.1"/>
    </source>
</evidence>
<feature type="region of interest" description="Disordered" evidence="1">
    <location>
        <begin position="1"/>
        <end position="33"/>
    </location>
</feature>
<dbReference type="AlphaFoldDB" id="A0A4Y2EQY8"/>
<dbReference type="EMBL" id="BGPR01000660">
    <property type="protein sequence ID" value="GBM30426.1"/>
    <property type="molecule type" value="Genomic_DNA"/>
</dbReference>
<gene>
    <name evidence="2" type="ORF">AVEN_203003_1</name>
</gene>